<dbReference type="SMART" id="SM00382">
    <property type="entry name" value="AAA"/>
    <property type="match status" value="1"/>
</dbReference>
<keyword evidence="2" id="KW-0547">Nucleotide-binding</keyword>
<sequence length="268" mass="28948">MIIQARELVCGYKPGHPIIGPISLGIKRGSITCIVGPNGIGKTTLFKTLLGLLKPLSGSFEVSGKDASQYSAKEFARKVAYVPQSHIPPFPFTVEDFVVMGTNPHLNELASPGEGEFEVARRALANMGISHLAKRDYTQISGGERQLVVIARGLAQQAELIMMDEPTASLDFGNQVLVLQRIQRLSESGYTIIFITHDPTQAFTVANEVVALGRNSFVQAGKPSDVLTETTLSDLYGVDVQVAAIRVQGTEVSTNVCIPAQLTRGKRR</sequence>
<dbReference type="RefSeq" id="WP_313274577.1">
    <property type="nucleotide sequence ID" value="NZ_JASXSX010000005.1"/>
</dbReference>
<dbReference type="GO" id="GO:0005524">
    <property type="term" value="F:ATP binding"/>
    <property type="evidence" value="ECO:0007669"/>
    <property type="project" value="UniProtKB-KW"/>
</dbReference>
<reference evidence="5 6" key="1">
    <citation type="submission" date="2023-06" db="EMBL/GenBank/DDBJ databases">
        <title>Draft genome sequence of Gleimia hominis type strain CCUG 57540T.</title>
        <authorList>
            <person name="Salva-Serra F."/>
            <person name="Cardew S."/>
            <person name="Jensie Markopoulos S."/>
            <person name="Ohlen M."/>
            <person name="Inganas E."/>
            <person name="Svensson-Stadler L."/>
            <person name="Moore E.R.B."/>
        </authorList>
    </citation>
    <scope>NUCLEOTIDE SEQUENCE [LARGE SCALE GENOMIC DNA]</scope>
    <source>
        <strain evidence="5 6">CCUG 57540</strain>
    </source>
</reference>
<evidence type="ECO:0000256" key="1">
    <source>
        <dbReference type="ARBA" id="ARBA00022448"/>
    </source>
</evidence>
<dbReference type="SUPFAM" id="SSF52540">
    <property type="entry name" value="P-loop containing nucleoside triphosphate hydrolases"/>
    <property type="match status" value="1"/>
</dbReference>
<dbReference type="EMBL" id="JASXSX010000005">
    <property type="protein sequence ID" value="MDT3768146.1"/>
    <property type="molecule type" value="Genomic_DNA"/>
</dbReference>
<dbReference type="InterPro" id="IPR003593">
    <property type="entry name" value="AAA+_ATPase"/>
</dbReference>
<keyword evidence="1" id="KW-0813">Transport</keyword>
<dbReference type="Pfam" id="PF00005">
    <property type="entry name" value="ABC_tran"/>
    <property type="match status" value="1"/>
</dbReference>
<dbReference type="PROSITE" id="PS00211">
    <property type="entry name" value="ABC_TRANSPORTER_1"/>
    <property type="match status" value="1"/>
</dbReference>
<evidence type="ECO:0000313" key="5">
    <source>
        <dbReference type="EMBL" id="MDT3768146.1"/>
    </source>
</evidence>
<dbReference type="InterPro" id="IPR027417">
    <property type="entry name" value="P-loop_NTPase"/>
</dbReference>
<evidence type="ECO:0000256" key="2">
    <source>
        <dbReference type="ARBA" id="ARBA00022741"/>
    </source>
</evidence>
<protein>
    <submittedName>
        <fullName evidence="5">ABC transporter ATP-binding protein</fullName>
    </submittedName>
</protein>
<comment type="caution">
    <text evidence="5">The sequence shown here is derived from an EMBL/GenBank/DDBJ whole genome shotgun (WGS) entry which is preliminary data.</text>
</comment>
<dbReference type="PANTHER" id="PTHR42734">
    <property type="entry name" value="METAL TRANSPORT SYSTEM ATP-BINDING PROTEIN TM_0124-RELATED"/>
    <property type="match status" value="1"/>
</dbReference>
<proteinExistence type="predicted"/>
<dbReference type="InterPro" id="IPR017871">
    <property type="entry name" value="ABC_transporter-like_CS"/>
</dbReference>
<keyword evidence="6" id="KW-1185">Reference proteome</keyword>
<evidence type="ECO:0000313" key="6">
    <source>
        <dbReference type="Proteomes" id="UP001247542"/>
    </source>
</evidence>
<dbReference type="InterPro" id="IPR050153">
    <property type="entry name" value="Metal_Ion_Import_ABC"/>
</dbReference>
<dbReference type="CDD" id="cd03214">
    <property type="entry name" value="ABC_Iron-Siderophores_B12_Hemin"/>
    <property type="match status" value="1"/>
</dbReference>
<dbReference type="PANTHER" id="PTHR42734:SF19">
    <property type="entry name" value="IRON COMPOUNDS ABC TRANSPORTER, ATP-BINDING PROTEIN"/>
    <property type="match status" value="1"/>
</dbReference>
<organism evidence="5 6">
    <name type="scientific">Gleimia hominis</name>
    <dbReference type="NCBI Taxonomy" id="595468"/>
    <lineage>
        <taxon>Bacteria</taxon>
        <taxon>Bacillati</taxon>
        <taxon>Actinomycetota</taxon>
        <taxon>Actinomycetes</taxon>
        <taxon>Actinomycetales</taxon>
        <taxon>Actinomycetaceae</taxon>
        <taxon>Gleimia</taxon>
    </lineage>
</organism>
<accession>A0ABU3ICP3</accession>
<keyword evidence="3 5" id="KW-0067">ATP-binding</keyword>
<gene>
    <name evidence="5" type="ORF">QS713_08750</name>
</gene>
<dbReference type="PROSITE" id="PS50893">
    <property type="entry name" value="ABC_TRANSPORTER_2"/>
    <property type="match status" value="1"/>
</dbReference>
<dbReference type="Proteomes" id="UP001247542">
    <property type="component" value="Unassembled WGS sequence"/>
</dbReference>
<dbReference type="Gene3D" id="3.40.50.300">
    <property type="entry name" value="P-loop containing nucleotide triphosphate hydrolases"/>
    <property type="match status" value="1"/>
</dbReference>
<evidence type="ECO:0000259" key="4">
    <source>
        <dbReference type="PROSITE" id="PS50893"/>
    </source>
</evidence>
<feature type="domain" description="ABC transporter" evidence="4">
    <location>
        <begin position="3"/>
        <end position="239"/>
    </location>
</feature>
<dbReference type="InterPro" id="IPR003439">
    <property type="entry name" value="ABC_transporter-like_ATP-bd"/>
</dbReference>
<name>A0ABU3ICP3_9ACTO</name>
<evidence type="ECO:0000256" key="3">
    <source>
        <dbReference type="ARBA" id="ARBA00022840"/>
    </source>
</evidence>